<dbReference type="RefSeq" id="XP_066705310.1">
    <property type="nucleotide sequence ID" value="XM_066836417.1"/>
</dbReference>
<accession>A0ABR1QTE4</accession>
<protein>
    <submittedName>
        <fullName evidence="2">Uncharacterized protein</fullName>
    </submittedName>
</protein>
<feature type="compositionally biased region" description="Basic and acidic residues" evidence="1">
    <location>
        <begin position="45"/>
        <end position="69"/>
    </location>
</feature>
<dbReference type="Proteomes" id="UP001391051">
    <property type="component" value="Unassembled WGS sequence"/>
</dbReference>
<gene>
    <name evidence="2" type="ORF">PG986_000195</name>
</gene>
<feature type="compositionally biased region" description="Low complexity" evidence="1">
    <location>
        <begin position="149"/>
        <end position="159"/>
    </location>
</feature>
<proteinExistence type="predicted"/>
<evidence type="ECO:0000313" key="2">
    <source>
        <dbReference type="EMBL" id="KAK7965918.1"/>
    </source>
</evidence>
<feature type="compositionally biased region" description="Basic and acidic residues" evidence="1">
    <location>
        <begin position="217"/>
        <end position="233"/>
    </location>
</feature>
<feature type="compositionally biased region" description="Gly residues" evidence="1">
    <location>
        <begin position="25"/>
        <end position="43"/>
    </location>
</feature>
<organism evidence="2 3">
    <name type="scientific">Apiospora aurea</name>
    <dbReference type="NCBI Taxonomy" id="335848"/>
    <lineage>
        <taxon>Eukaryota</taxon>
        <taxon>Fungi</taxon>
        <taxon>Dikarya</taxon>
        <taxon>Ascomycota</taxon>
        <taxon>Pezizomycotina</taxon>
        <taxon>Sordariomycetes</taxon>
        <taxon>Xylariomycetidae</taxon>
        <taxon>Amphisphaeriales</taxon>
        <taxon>Apiosporaceae</taxon>
        <taxon>Apiospora</taxon>
    </lineage>
</organism>
<comment type="caution">
    <text evidence="2">The sequence shown here is derived from an EMBL/GenBank/DDBJ whole genome shotgun (WGS) entry which is preliminary data.</text>
</comment>
<sequence length="233" mass="23717">MSQTYRVNSGSDSSGRRARDRRGDSGGLGRRGRSTGDGQGGSGSDRADEVDAGCHGRSAEGSRGRDGGGRRAIASASAGEPVEVPAGAGRIGRDGHGGLSPVYGLRDSSALLHRPCRSHGHSDGVDLGGGRLICMAIAVVVVTTFISGSSRAGRQSSSAGRGGLSRHGDTGRRRDGGLDHSRAVSAAASGYHGLTGVSGASRRGACLRCGQDTTAQEQERNEREGLVHGEKND</sequence>
<dbReference type="EMBL" id="JAQQWE010000001">
    <property type="protein sequence ID" value="KAK7965918.1"/>
    <property type="molecule type" value="Genomic_DNA"/>
</dbReference>
<feature type="compositionally biased region" description="Basic and acidic residues" evidence="1">
    <location>
        <begin position="14"/>
        <end position="24"/>
    </location>
</feature>
<evidence type="ECO:0000313" key="3">
    <source>
        <dbReference type="Proteomes" id="UP001391051"/>
    </source>
</evidence>
<reference evidence="2 3" key="1">
    <citation type="submission" date="2023-01" db="EMBL/GenBank/DDBJ databases">
        <title>Analysis of 21 Apiospora genomes using comparative genomics revels a genus with tremendous synthesis potential of carbohydrate active enzymes and secondary metabolites.</title>
        <authorList>
            <person name="Sorensen T."/>
        </authorList>
    </citation>
    <scope>NUCLEOTIDE SEQUENCE [LARGE SCALE GENOMIC DNA]</scope>
    <source>
        <strain evidence="2 3">CBS 24483</strain>
    </source>
</reference>
<keyword evidence="3" id="KW-1185">Reference proteome</keyword>
<feature type="compositionally biased region" description="Basic and acidic residues" evidence="1">
    <location>
        <begin position="166"/>
        <end position="178"/>
    </location>
</feature>
<evidence type="ECO:0000256" key="1">
    <source>
        <dbReference type="SAM" id="MobiDB-lite"/>
    </source>
</evidence>
<dbReference type="GeneID" id="92069479"/>
<name>A0ABR1QTE4_9PEZI</name>
<feature type="region of interest" description="Disordered" evidence="1">
    <location>
        <begin position="1"/>
        <end position="95"/>
    </location>
</feature>
<feature type="region of interest" description="Disordered" evidence="1">
    <location>
        <begin position="210"/>
        <end position="233"/>
    </location>
</feature>
<feature type="region of interest" description="Disordered" evidence="1">
    <location>
        <begin position="149"/>
        <end position="178"/>
    </location>
</feature>